<dbReference type="EMBL" id="JALJOT010000003">
    <property type="protein sequence ID" value="KAK9916794.1"/>
    <property type="molecule type" value="Genomic_DNA"/>
</dbReference>
<feature type="region of interest" description="Disordered" evidence="1">
    <location>
        <begin position="194"/>
        <end position="216"/>
    </location>
</feature>
<sequence length="272" mass="28886">MQTLTGDLQPAAQHEGQGGTGVPLPAFVQQKSAAASTVTAAPPSGYPVTRWVPGTRQVPGTQRSTSGVTEPPLTENVLWLDPAGPPYSVQEMYTVRLLDNVRQWSFPDGTIYMWRLGEVSEWDPVACRWIYIGQMDKEEAMKAWACGRNLYFQNLLAKDTRVGGSALEVQPQPPQQDAGVPVARPPLAANIDASTGGPLQLTHVPHDNAIPENPQDAHQPVIAPAAQIEASATAQVSGILRAASGARGVSPAESARAKGPSSATRTSPKTKM</sequence>
<protein>
    <submittedName>
        <fullName evidence="2">Uncharacterized protein</fullName>
    </submittedName>
</protein>
<feature type="region of interest" description="Disordered" evidence="1">
    <location>
        <begin position="1"/>
        <end position="24"/>
    </location>
</feature>
<feature type="compositionally biased region" description="Polar residues" evidence="1">
    <location>
        <begin position="58"/>
        <end position="68"/>
    </location>
</feature>
<feature type="region of interest" description="Disordered" evidence="1">
    <location>
        <begin position="244"/>
        <end position="272"/>
    </location>
</feature>
<gene>
    <name evidence="2" type="ORF">WJX75_007130</name>
</gene>
<evidence type="ECO:0000313" key="3">
    <source>
        <dbReference type="Proteomes" id="UP001491310"/>
    </source>
</evidence>
<reference evidence="2 3" key="1">
    <citation type="journal article" date="2024" name="Nat. Commun.">
        <title>Phylogenomics reveals the evolutionary origins of lichenization in chlorophyte algae.</title>
        <authorList>
            <person name="Puginier C."/>
            <person name="Libourel C."/>
            <person name="Otte J."/>
            <person name="Skaloud P."/>
            <person name="Haon M."/>
            <person name="Grisel S."/>
            <person name="Petersen M."/>
            <person name="Berrin J.G."/>
            <person name="Delaux P.M."/>
            <person name="Dal Grande F."/>
            <person name="Keller J."/>
        </authorList>
    </citation>
    <scope>NUCLEOTIDE SEQUENCE [LARGE SCALE GENOMIC DNA]</scope>
    <source>
        <strain evidence="2 3">SAG 216-7</strain>
    </source>
</reference>
<feature type="region of interest" description="Disordered" evidence="1">
    <location>
        <begin position="38"/>
        <end position="70"/>
    </location>
</feature>
<comment type="caution">
    <text evidence="2">The sequence shown here is derived from an EMBL/GenBank/DDBJ whole genome shotgun (WGS) entry which is preliminary data.</text>
</comment>
<feature type="compositionally biased region" description="Polar residues" evidence="1">
    <location>
        <begin position="261"/>
        <end position="272"/>
    </location>
</feature>
<accession>A0ABR2YY23</accession>
<organism evidence="2 3">
    <name type="scientific">Coccomyxa subellipsoidea</name>
    <dbReference type="NCBI Taxonomy" id="248742"/>
    <lineage>
        <taxon>Eukaryota</taxon>
        <taxon>Viridiplantae</taxon>
        <taxon>Chlorophyta</taxon>
        <taxon>core chlorophytes</taxon>
        <taxon>Trebouxiophyceae</taxon>
        <taxon>Trebouxiophyceae incertae sedis</taxon>
        <taxon>Coccomyxaceae</taxon>
        <taxon>Coccomyxa</taxon>
    </lineage>
</organism>
<dbReference type="Proteomes" id="UP001491310">
    <property type="component" value="Unassembled WGS sequence"/>
</dbReference>
<evidence type="ECO:0000313" key="2">
    <source>
        <dbReference type="EMBL" id="KAK9916794.1"/>
    </source>
</evidence>
<keyword evidence="3" id="KW-1185">Reference proteome</keyword>
<name>A0ABR2YY23_9CHLO</name>
<proteinExistence type="predicted"/>
<evidence type="ECO:0000256" key="1">
    <source>
        <dbReference type="SAM" id="MobiDB-lite"/>
    </source>
</evidence>